<dbReference type="EMBL" id="JACHHP010000003">
    <property type="protein sequence ID" value="MBB5208353.1"/>
    <property type="molecule type" value="Genomic_DNA"/>
</dbReference>
<feature type="transmembrane region" description="Helical" evidence="6">
    <location>
        <begin position="100"/>
        <end position="118"/>
    </location>
</feature>
<comment type="subcellular location">
    <subcellularLocation>
        <location evidence="1">Membrane</location>
        <topology evidence="1">Multi-pass membrane protein</topology>
    </subcellularLocation>
</comment>
<name>A0A7W8D901_9GAMM</name>
<protein>
    <submittedName>
        <fullName evidence="8">Putative flippase GtrA</fullName>
    </submittedName>
</protein>
<evidence type="ECO:0000256" key="1">
    <source>
        <dbReference type="ARBA" id="ARBA00004141"/>
    </source>
</evidence>
<dbReference type="AlphaFoldDB" id="A0A7W8D901"/>
<evidence type="ECO:0000256" key="5">
    <source>
        <dbReference type="ARBA" id="ARBA00023136"/>
    </source>
</evidence>
<dbReference type="GO" id="GO:0005886">
    <property type="term" value="C:plasma membrane"/>
    <property type="evidence" value="ECO:0007669"/>
    <property type="project" value="TreeGrafter"/>
</dbReference>
<evidence type="ECO:0000313" key="8">
    <source>
        <dbReference type="EMBL" id="MBB5208353.1"/>
    </source>
</evidence>
<sequence length="130" mass="14238">MRQLVLFCVAGTLGFVVDAGVVSLLVNGLGCDPYLGRLVSFVCAVVATFAFNRRFTFAATEPQSLSTQFSRYLLAMTGGFVVNYGAYALLVWRVELVREWPVLGVAVGSVLGLVVNFLSSRYWVFRQRAG</sequence>
<feature type="transmembrane region" description="Helical" evidence="6">
    <location>
        <begin position="72"/>
        <end position="94"/>
    </location>
</feature>
<reference evidence="8 9" key="1">
    <citation type="submission" date="2020-08" db="EMBL/GenBank/DDBJ databases">
        <title>Genomic Encyclopedia of Type Strains, Phase IV (KMG-IV): sequencing the most valuable type-strain genomes for metagenomic binning, comparative biology and taxonomic classification.</title>
        <authorList>
            <person name="Goeker M."/>
        </authorList>
    </citation>
    <scope>NUCLEOTIDE SEQUENCE [LARGE SCALE GENOMIC DNA]</scope>
    <source>
        <strain evidence="8 9">DSM 24163</strain>
    </source>
</reference>
<evidence type="ECO:0000256" key="3">
    <source>
        <dbReference type="ARBA" id="ARBA00022692"/>
    </source>
</evidence>
<feature type="transmembrane region" description="Helical" evidence="6">
    <location>
        <begin position="35"/>
        <end position="51"/>
    </location>
</feature>
<evidence type="ECO:0000256" key="4">
    <source>
        <dbReference type="ARBA" id="ARBA00022989"/>
    </source>
</evidence>
<feature type="domain" description="GtrA/DPMS transmembrane" evidence="7">
    <location>
        <begin position="7"/>
        <end position="125"/>
    </location>
</feature>
<dbReference type="PANTHER" id="PTHR38459:SF1">
    <property type="entry name" value="PROPHAGE BACTOPRENOL-LINKED GLUCOSE TRANSLOCASE HOMOLOG"/>
    <property type="match status" value="1"/>
</dbReference>
<comment type="similarity">
    <text evidence="2">Belongs to the GtrA family.</text>
</comment>
<keyword evidence="3 6" id="KW-0812">Transmembrane</keyword>
<dbReference type="InterPro" id="IPR007267">
    <property type="entry name" value="GtrA_DPMS_TM"/>
</dbReference>
<evidence type="ECO:0000313" key="9">
    <source>
        <dbReference type="Proteomes" id="UP000521199"/>
    </source>
</evidence>
<keyword evidence="9" id="KW-1185">Reference proteome</keyword>
<keyword evidence="5 6" id="KW-0472">Membrane</keyword>
<dbReference type="PANTHER" id="PTHR38459">
    <property type="entry name" value="PROPHAGE BACTOPRENOL-LINKED GLUCOSE TRANSLOCASE HOMOLOG"/>
    <property type="match status" value="1"/>
</dbReference>
<dbReference type="GO" id="GO:0000271">
    <property type="term" value="P:polysaccharide biosynthetic process"/>
    <property type="evidence" value="ECO:0007669"/>
    <property type="project" value="InterPro"/>
</dbReference>
<evidence type="ECO:0000256" key="6">
    <source>
        <dbReference type="SAM" id="Phobius"/>
    </source>
</evidence>
<gene>
    <name evidence="8" type="ORF">HNQ52_001895</name>
</gene>
<organism evidence="8 9">
    <name type="scientific">Chiayiivirga flava</name>
    <dbReference type="NCBI Taxonomy" id="659595"/>
    <lineage>
        <taxon>Bacteria</taxon>
        <taxon>Pseudomonadati</taxon>
        <taxon>Pseudomonadota</taxon>
        <taxon>Gammaproteobacteria</taxon>
        <taxon>Lysobacterales</taxon>
        <taxon>Lysobacteraceae</taxon>
        <taxon>Chiayiivirga</taxon>
    </lineage>
</organism>
<dbReference type="InterPro" id="IPR051401">
    <property type="entry name" value="GtrA_CellWall_Glycosyl"/>
</dbReference>
<comment type="caution">
    <text evidence="8">The sequence shown here is derived from an EMBL/GenBank/DDBJ whole genome shotgun (WGS) entry which is preliminary data.</text>
</comment>
<evidence type="ECO:0000259" key="7">
    <source>
        <dbReference type="Pfam" id="PF04138"/>
    </source>
</evidence>
<dbReference type="RefSeq" id="WP_183960888.1">
    <property type="nucleotide sequence ID" value="NZ_JACHHP010000003.1"/>
</dbReference>
<accession>A0A7W8D901</accession>
<dbReference type="Proteomes" id="UP000521199">
    <property type="component" value="Unassembled WGS sequence"/>
</dbReference>
<evidence type="ECO:0000256" key="2">
    <source>
        <dbReference type="ARBA" id="ARBA00009399"/>
    </source>
</evidence>
<dbReference type="Pfam" id="PF04138">
    <property type="entry name" value="GtrA_DPMS_TM"/>
    <property type="match status" value="1"/>
</dbReference>
<keyword evidence="4 6" id="KW-1133">Transmembrane helix</keyword>
<proteinExistence type="inferred from homology"/>